<sequence>KNTERFFGLLKAGALITGISVIGWLGYELGETDLK</sequence>
<keyword evidence="1" id="KW-0472">Membrane</keyword>
<evidence type="ECO:0000256" key="1">
    <source>
        <dbReference type="SAM" id="Phobius"/>
    </source>
</evidence>
<keyword evidence="1" id="KW-0812">Transmembrane</keyword>
<keyword evidence="1" id="KW-1133">Transmembrane helix</keyword>
<dbReference type="EMBL" id="BARW01003277">
    <property type="protein sequence ID" value="GAI65389.1"/>
    <property type="molecule type" value="Genomic_DNA"/>
</dbReference>
<feature type="transmembrane region" description="Helical" evidence="1">
    <location>
        <begin position="7"/>
        <end position="27"/>
    </location>
</feature>
<organism evidence="2">
    <name type="scientific">marine sediment metagenome</name>
    <dbReference type="NCBI Taxonomy" id="412755"/>
    <lineage>
        <taxon>unclassified sequences</taxon>
        <taxon>metagenomes</taxon>
        <taxon>ecological metagenomes</taxon>
    </lineage>
</organism>
<feature type="non-terminal residue" evidence="2">
    <location>
        <position position="1"/>
    </location>
</feature>
<proteinExistence type="predicted"/>
<reference evidence="2" key="1">
    <citation type="journal article" date="2014" name="Front. Microbiol.">
        <title>High frequency of phylogenetically diverse reductive dehalogenase-homologous genes in deep subseafloor sedimentary metagenomes.</title>
        <authorList>
            <person name="Kawai M."/>
            <person name="Futagami T."/>
            <person name="Toyoda A."/>
            <person name="Takaki Y."/>
            <person name="Nishi S."/>
            <person name="Hori S."/>
            <person name="Arai W."/>
            <person name="Tsubouchi T."/>
            <person name="Morono Y."/>
            <person name="Uchiyama I."/>
            <person name="Ito T."/>
            <person name="Fujiyama A."/>
            <person name="Inagaki F."/>
            <person name="Takami H."/>
        </authorList>
    </citation>
    <scope>NUCLEOTIDE SEQUENCE</scope>
    <source>
        <strain evidence="2">Expedition CK06-06</strain>
    </source>
</reference>
<protein>
    <submittedName>
        <fullName evidence="2">Uncharacterized protein</fullName>
    </submittedName>
</protein>
<name>X1SC91_9ZZZZ</name>
<gene>
    <name evidence="2" type="ORF">S12H4_08477</name>
</gene>
<dbReference type="AlphaFoldDB" id="X1SC91"/>
<evidence type="ECO:0000313" key="2">
    <source>
        <dbReference type="EMBL" id="GAI65389.1"/>
    </source>
</evidence>
<comment type="caution">
    <text evidence="2">The sequence shown here is derived from an EMBL/GenBank/DDBJ whole genome shotgun (WGS) entry which is preliminary data.</text>
</comment>
<accession>X1SC91</accession>